<comment type="similarity">
    <text evidence="1">Belongs to the PC-esterase family.</text>
</comment>
<dbReference type="Proteomes" id="UP000267027">
    <property type="component" value="Unassembled WGS sequence"/>
</dbReference>
<dbReference type="EMBL" id="UYYA01000192">
    <property type="protein sequence ID" value="VDM52915.1"/>
    <property type="molecule type" value="Genomic_DNA"/>
</dbReference>
<organism evidence="4">
    <name type="scientific">Angiostrongylus costaricensis</name>
    <name type="common">Nematode worm</name>
    <dbReference type="NCBI Taxonomy" id="334426"/>
    <lineage>
        <taxon>Eukaryota</taxon>
        <taxon>Metazoa</taxon>
        <taxon>Ecdysozoa</taxon>
        <taxon>Nematoda</taxon>
        <taxon>Chromadorea</taxon>
        <taxon>Rhabditida</taxon>
        <taxon>Rhabditina</taxon>
        <taxon>Rhabditomorpha</taxon>
        <taxon>Strongyloidea</taxon>
        <taxon>Metastrongylidae</taxon>
        <taxon>Angiostrongylus</taxon>
    </lineage>
</organism>
<evidence type="ECO:0000313" key="2">
    <source>
        <dbReference type="EMBL" id="VDM52915.1"/>
    </source>
</evidence>
<dbReference type="PANTHER" id="PTHR14469">
    <property type="entry name" value="SARCOMA ANTIGEN NY-SAR-23"/>
    <property type="match status" value="1"/>
</dbReference>
<reference evidence="4" key="1">
    <citation type="submission" date="2016-04" db="UniProtKB">
        <authorList>
            <consortium name="WormBaseParasite"/>
        </authorList>
    </citation>
    <scope>IDENTIFICATION</scope>
</reference>
<protein>
    <submittedName>
        <fullName evidence="4">Methyltransf_11 domain-containing protein</fullName>
    </submittedName>
</protein>
<name>A0A158PE03_ANGCS</name>
<sequence>MAGMPSSHSTAQLLSAISSLAEVHMSARRLNEDIRGLLEQIETVEKLPQSINLCQIDGWRSRLLSKIRMEISKLEEAYRHVVGSQWSELLRTIRRDVPSVSSISFTFPSDMQLVNDFYTEAQQVALNNDLFATDFRFHIPVTPLNVEKAISRSPLPVHLLNSAAGGLPYPVCGFCIRIGMLFFRMCGDCCWQKQTLNNVDQAASRCEAVLKSSKCKADRVVSAFPYDSKFVKILLKDVHIMAIGDSIMRGIYKDLIAMLHGDELVKDINLKSKTESSVMKVDIERAFLEMSSTGEFPDVLLINSCLWDITRASMMIRRLRLMMPATTQVIWLNMPWPIPVDTPSLVNRVDNFNTRHLSRMLVVDANFRASQLFRAAGYDVLDLAFYMRNQALYSYRSLVFRSRTVASAEEACSSDMWRNWAARSLVESDISTLADSRSAHGSFPEIIQRKIREGVLHEMKDKNLNLDASTPMSQALRSCLTNVDSLLDILLADTYYAVHLLESTKRAKAFPKVAEYTKSGLNQEVTLLADEDPIAVTKGRKRPRGTVG</sequence>
<proteinExistence type="inferred from homology"/>
<evidence type="ECO:0000256" key="1">
    <source>
        <dbReference type="ARBA" id="ARBA00037957"/>
    </source>
</evidence>
<keyword evidence="3" id="KW-1185">Reference proteome</keyword>
<dbReference type="WBParaSite" id="ACOC_0000132901-mRNA-1">
    <property type="protein sequence ID" value="ACOC_0000132901-mRNA-1"/>
    <property type="gene ID" value="ACOC_0000132901"/>
</dbReference>
<accession>A0A158PE03</accession>
<dbReference type="PANTHER" id="PTHR14469:SF0">
    <property type="entry name" value="FAMILY WITH SEQUENCE SIMILARITY 113"/>
    <property type="match status" value="1"/>
</dbReference>
<reference evidence="2 3" key="2">
    <citation type="submission" date="2018-11" db="EMBL/GenBank/DDBJ databases">
        <authorList>
            <consortium name="Pathogen Informatics"/>
        </authorList>
    </citation>
    <scope>NUCLEOTIDE SEQUENCE [LARGE SCALE GENOMIC DNA]</scope>
    <source>
        <strain evidence="2 3">Costa Rica</strain>
    </source>
</reference>
<gene>
    <name evidence="2" type="ORF">ACOC_LOCUS1330</name>
</gene>
<dbReference type="OrthoDB" id="9975373at2759"/>
<evidence type="ECO:0000313" key="3">
    <source>
        <dbReference type="Proteomes" id="UP000267027"/>
    </source>
</evidence>
<dbReference type="STRING" id="334426.A0A158PE03"/>
<evidence type="ECO:0000313" key="4">
    <source>
        <dbReference type="WBParaSite" id="ACOC_0000132901-mRNA-1"/>
    </source>
</evidence>
<dbReference type="AlphaFoldDB" id="A0A158PE03"/>